<keyword evidence="2" id="KW-1185">Reference proteome</keyword>
<evidence type="ECO:0000313" key="1">
    <source>
        <dbReference type="EMBL" id="GMN60155.1"/>
    </source>
</evidence>
<organism evidence="1 2">
    <name type="scientific">Ficus carica</name>
    <name type="common">Common fig</name>
    <dbReference type="NCBI Taxonomy" id="3494"/>
    <lineage>
        <taxon>Eukaryota</taxon>
        <taxon>Viridiplantae</taxon>
        <taxon>Streptophyta</taxon>
        <taxon>Embryophyta</taxon>
        <taxon>Tracheophyta</taxon>
        <taxon>Spermatophyta</taxon>
        <taxon>Magnoliopsida</taxon>
        <taxon>eudicotyledons</taxon>
        <taxon>Gunneridae</taxon>
        <taxon>Pentapetalae</taxon>
        <taxon>rosids</taxon>
        <taxon>fabids</taxon>
        <taxon>Rosales</taxon>
        <taxon>Moraceae</taxon>
        <taxon>Ficeae</taxon>
        <taxon>Ficus</taxon>
    </lineage>
</organism>
<reference evidence="1" key="1">
    <citation type="submission" date="2023-07" db="EMBL/GenBank/DDBJ databases">
        <title>draft genome sequence of fig (Ficus carica).</title>
        <authorList>
            <person name="Takahashi T."/>
            <person name="Nishimura K."/>
        </authorList>
    </citation>
    <scope>NUCLEOTIDE SEQUENCE</scope>
</reference>
<accession>A0AA88J273</accession>
<sequence length="86" mass="9753">MTLNSEAKVIENLLLRVSKLETTVNDKPRDEVEEVSHSFTAERILIDNDSSVDVLYKDTFPTIILTHEQMVATARCLLVTPLPQKK</sequence>
<dbReference type="EMBL" id="BTGU01000096">
    <property type="protein sequence ID" value="GMN60155.1"/>
    <property type="molecule type" value="Genomic_DNA"/>
</dbReference>
<proteinExistence type="predicted"/>
<dbReference type="Proteomes" id="UP001187192">
    <property type="component" value="Unassembled WGS sequence"/>
</dbReference>
<name>A0AA88J273_FICCA</name>
<dbReference type="AlphaFoldDB" id="A0AA88J273"/>
<evidence type="ECO:0000313" key="2">
    <source>
        <dbReference type="Proteomes" id="UP001187192"/>
    </source>
</evidence>
<comment type="caution">
    <text evidence="1">The sequence shown here is derived from an EMBL/GenBank/DDBJ whole genome shotgun (WGS) entry which is preliminary data.</text>
</comment>
<protein>
    <submittedName>
        <fullName evidence="1">Uncharacterized protein</fullName>
    </submittedName>
</protein>
<gene>
    <name evidence="1" type="ORF">TIFTF001_029253</name>
</gene>